<keyword evidence="6 9" id="KW-0472">Membrane</keyword>
<evidence type="ECO:0000256" key="5">
    <source>
        <dbReference type="ARBA" id="ARBA00023054"/>
    </source>
</evidence>
<evidence type="ECO:0000313" key="10">
    <source>
        <dbReference type="Proteomes" id="UP000095280"/>
    </source>
</evidence>
<keyword evidence="3 9" id="KW-1133">Transmembrane helix</keyword>
<keyword evidence="10" id="KW-1185">Reference proteome</keyword>
<evidence type="ECO:0000256" key="7">
    <source>
        <dbReference type="SAM" id="Coils"/>
    </source>
</evidence>
<reference evidence="11" key="1">
    <citation type="submission" date="2016-11" db="UniProtKB">
        <authorList>
            <consortium name="WormBaseParasite"/>
        </authorList>
    </citation>
    <scope>IDENTIFICATION</scope>
</reference>
<evidence type="ECO:0000256" key="1">
    <source>
        <dbReference type="ARBA" id="ARBA00004409"/>
    </source>
</evidence>
<evidence type="ECO:0000256" key="2">
    <source>
        <dbReference type="ARBA" id="ARBA00022692"/>
    </source>
</evidence>
<feature type="compositionally biased region" description="Polar residues" evidence="8">
    <location>
        <begin position="643"/>
        <end position="659"/>
    </location>
</feature>
<evidence type="ECO:0000313" key="11">
    <source>
        <dbReference type="WBParaSite" id="maker-uti_cns_0006384-snap-gene-0.3-mRNA-1"/>
    </source>
</evidence>
<feature type="compositionally biased region" description="Pro residues" evidence="8">
    <location>
        <begin position="53"/>
        <end position="66"/>
    </location>
</feature>
<dbReference type="WBParaSite" id="maker-uti_cns_0006384-snap-gene-0.3-mRNA-1">
    <property type="protein sequence ID" value="maker-uti_cns_0006384-snap-gene-0.3-mRNA-1"/>
    <property type="gene ID" value="maker-uti_cns_0006384-snap-gene-0.3"/>
</dbReference>
<feature type="region of interest" description="Disordered" evidence="8">
    <location>
        <begin position="638"/>
        <end position="659"/>
    </location>
</feature>
<evidence type="ECO:0000256" key="4">
    <source>
        <dbReference type="ARBA" id="ARBA00023034"/>
    </source>
</evidence>
<keyword evidence="2 9" id="KW-0812">Transmembrane</keyword>
<dbReference type="Proteomes" id="UP000095280">
    <property type="component" value="Unplaced"/>
</dbReference>
<organism evidence="10 11">
    <name type="scientific">Macrostomum lignano</name>
    <dbReference type="NCBI Taxonomy" id="282301"/>
    <lineage>
        <taxon>Eukaryota</taxon>
        <taxon>Metazoa</taxon>
        <taxon>Spiralia</taxon>
        <taxon>Lophotrochozoa</taxon>
        <taxon>Platyhelminthes</taxon>
        <taxon>Rhabditophora</taxon>
        <taxon>Macrostomorpha</taxon>
        <taxon>Macrostomida</taxon>
        <taxon>Macrostomidae</taxon>
        <taxon>Macrostomum</taxon>
    </lineage>
</organism>
<feature type="transmembrane region" description="Helical" evidence="9">
    <location>
        <begin position="704"/>
        <end position="724"/>
    </location>
</feature>
<dbReference type="Pfam" id="PF09787">
    <property type="entry name" value="Golgin_A5"/>
    <property type="match status" value="1"/>
</dbReference>
<feature type="coiled-coil region" evidence="7">
    <location>
        <begin position="234"/>
        <end position="426"/>
    </location>
</feature>
<feature type="coiled-coil region" evidence="7">
    <location>
        <begin position="461"/>
        <end position="573"/>
    </location>
</feature>
<dbReference type="AlphaFoldDB" id="A0A1I8HJ83"/>
<proteinExistence type="predicted"/>
<dbReference type="PANTHER" id="PTHR13815">
    <property type="entry name" value="GOLGIN-84"/>
    <property type="match status" value="1"/>
</dbReference>
<protein>
    <submittedName>
        <fullName evidence="11">Golgin-84</fullName>
    </submittedName>
</protein>
<dbReference type="GO" id="GO:0000301">
    <property type="term" value="P:retrograde transport, vesicle recycling within Golgi"/>
    <property type="evidence" value="ECO:0007669"/>
    <property type="project" value="TreeGrafter"/>
</dbReference>
<dbReference type="PANTHER" id="PTHR13815:SF7">
    <property type="entry name" value="GOLGIN SUBFAMILY A MEMBER 5"/>
    <property type="match status" value="1"/>
</dbReference>
<evidence type="ECO:0000256" key="6">
    <source>
        <dbReference type="ARBA" id="ARBA00023136"/>
    </source>
</evidence>
<keyword evidence="5 7" id="KW-0175">Coiled coil</keyword>
<dbReference type="GO" id="GO:0000139">
    <property type="term" value="C:Golgi membrane"/>
    <property type="evidence" value="ECO:0007669"/>
    <property type="project" value="UniProtKB-SubCell"/>
</dbReference>
<evidence type="ECO:0000256" key="9">
    <source>
        <dbReference type="SAM" id="Phobius"/>
    </source>
</evidence>
<dbReference type="InterPro" id="IPR019177">
    <property type="entry name" value="Golgin_subfamily_A_member_5"/>
</dbReference>
<dbReference type="GO" id="GO:0031985">
    <property type="term" value="C:Golgi cisterna"/>
    <property type="evidence" value="ECO:0007669"/>
    <property type="project" value="TreeGrafter"/>
</dbReference>
<feature type="compositionally biased region" description="Polar residues" evidence="8">
    <location>
        <begin position="122"/>
        <end position="141"/>
    </location>
</feature>
<feature type="compositionally biased region" description="Low complexity" evidence="8">
    <location>
        <begin position="42"/>
        <end position="52"/>
    </location>
</feature>
<feature type="compositionally biased region" description="Low complexity" evidence="8">
    <location>
        <begin position="744"/>
        <end position="759"/>
    </location>
</feature>
<dbReference type="GO" id="GO:0007030">
    <property type="term" value="P:Golgi organization"/>
    <property type="evidence" value="ECO:0007669"/>
    <property type="project" value="InterPro"/>
</dbReference>
<feature type="region of interest" description="Disordered" evidence="8">
    <location>
        <begin position="735"/>
        <end position="759"/>
    </location>
</feature>
<comment type="subcellular location">
    <subcellularLocation>
        <location evidence="1">Golgi apparatus membrane</location>
        <topology evidence="1">Single-pass type IV membrane protein</topology>
    </subcellularLocation>
</comment>
<sequence length="759" mass="81244">VQRQLEMSKWFTGLAGKAEDFLNTLDTSAASALNKSGHADPESAASSSSPAAGLPPPPLPPPPLVVDPPSRHSPLGRSPSQASLGSAAARPAPPSASGSNKRVDKDAELMDLLNSEAPLDSLVSSRQSAGSMLSSTPTPTGAESAPPQPPPPKVSAQHSRQSSVASSFSKYSASEIKAEMAAAAAAASSSAHVSTSVTGAVSTFVSQSAPTPAASASAASVVMTEDNPPAEIENKLLRSEISSLNQELSSLLKRNQSAQDASRRLEADLTKCRQQLKQAEEAVAAGQAREQQLSDLLHSRDAQIAEMSSAHEALRDQLELMRADSTRSAGFQQAAFDELNERLRQAEARLEQERAASASLQADLRRLRQDAEQQQAMSAQAGRALAEEQRRQRAQALELEAAQRRCQQAQAELRDYKEKAGRILQVKDKMIATLKKGNGSEGGNGGGGLPDAADAAVGSSVAELSAEVDALRQERELLREEAQRAKLAAEGLRCDVEDLEAQMQSESETFRKTMSGLEAQLESERLARLAAEEEAQAARREASQQRDLWLRDKSELSQRLAQAEAELDALRRQSAPQLLRSGAGTSVASGGQDGGELEARIRSLTESLIQKQTALESSNAEKASLRLMVEQLESRLSERTHHATSLAQESGLSSRSSQAPQSDYIRIHMQDPPYARHMKRAVNTLDKAGVKLGVFLRRYPMARMLFLAYIGLLHLWVLLVLLTYQPEMHQRGYNDALPQPPGAPALASAAGSSLASNSS</sequence>
<feature type="region of interest" description="Disordered" evidence="8">
    <location>
        <begin position="33"/>
        <end position="169"/>
    </location>
</feature>
<name>A0A1I8HJ83_9PLAT</name>
<feature type="compositionally biased region" description="Low complexity" evidence="8">
    <location>
        <begin position="82"/>
        <end position="99"/>
    </location>
</feature>
<evidence type="ECO:0000256" key="8">
    <source>
        <dbReference type="SAM" id="MobiDB-lite"/>
    </source>
</evidence>
<keyword evidence="4" id="KW-0333">Golgi apparatus</keyword>
<accession>A0A1I8HJ83</accession>
<evidence type="ECO:0000256" key="3">
    <source>
        <dbReference type="ARBA" id="ARBA00022989"/>
    </source>
</evidence>